<gene>
    <name evidence="2" type="ORF">COA96_15345</name>
</gene>
<dbReference type="GO" id="GO:0009055">
    <property type="term" value="F:electron transfer activity"/>
    <property type="evidence" value="ECO:0007669"/>
    <property type="project" value="InterPro"/>
</dbReference>
<sequence>MRTLISSKLFKLFLLFFITPLLLAACSQPQENSAELRLPVSINEVMASLINHSADPIWIAAWQEPQTDRDWRELEHLARQLQIGGSLLTIPGTGPVDKAWTDNEEWQGYSQQLSSAAARAVNAARSKDIELIGRAGDEIVTVCESCHIAFKPDLPTMNIYGELSPTASL</sequence>
<evidence type="ECO:0000313" key="3">
    <source>
        <dbReference type="Proteomes" id="UP000218327"/>
    </source>
</evidence>
<comment type="caution">
    <text evidence="2">The sequence shown here is derived from an EMBL/GenBank/DDBJ whole genome shotgun (WGS) entry which is preliminary data.</text>
</comment>
<dbReference type="Pfam" id="PF01322">
    <property type="entry name" value="Cytochrom_C_2"/>
    <property type="match status" value="1"/>
</dbReference>
<protein>
    <submittedName>
        <fullName evidence="2">Uncharacterized protein</fullName>
    </submittedName>
</protein>
<dbReference type="Gene3D" id="1.20.120.10">
    <property type="entry name" value="Cytochrome c/b562"/>
    <property type="match status" value="1"/>
</dbReference>
<dbReference type="PROSITE" id="PS51257">
    <property type="entry name" value="PROKAR_LIPOPROTEIN"/>
    <property type="match status" value="1"/>
</dbReference>
<feature type="chain" id="PRO_5012269358" evidence="1">
    <location>
        <begin position="25"/>
        <end position="169"/>
    </location>
</feature>
<dbReference type="InterPro" id="IPR010980">
    <property type="entry name" value="Cyt_c/b562"/>
</dbReference>
<keyword evidence="1" id="KW-0732">Signal</keyword>
<dbReference type="GO" id="GO:0005506">
    <property type="term" value="F:iron ion binding"/>
    <property type="evidence" value="ECO:0007669"/>
    <property type="project" value="InterPro"/>
</dbReference>
<dbReference type="InterPro" id="IPR002321">
    <property type="entry name" value="Cyt_c_II"/>
</dbReference>
<dbReference type="Proteomes" id="UP000218327">
    <property type="component" value="Unassembled WGS sequence"/>
</dbReference>
<accession>A0A2A5ARI8</accession>
<dbReference type="PROSITE" id="PS51009">
    <property type="entry name" value="CYTCII"/>
    <property type="match status" value="1"/>
</dbReference>
<dbReference type="AlphaFoldDB" id="A0A2A5ARI8"/>
<evidence type="ECO:0000313" key="2">
    <source>
        <dbReference type="EMBL" id="PCJ21731.1"/>
    </source>
</evidence>
<dbReference type="GO" id="GO:0022900">
    <property type="term" value="P:electron transport chain"/>
    <property type="evidence" value="ECO:0007669"/>
    <property type="project" value="InterPro"/>
</dbReference>
<organism evidence="2 3">
    <name type="scientific">SAR86 cluster bacterium</name>
    <dbReference type="NCBI Taxonomy" id="2030880"/>
    <lineage>
        <taxon>Bacteria</taxon>
        <taxon>Pseudomonadati</taxon>
        <taxon>Pseudomonadota</taxon>
        <taxon>Gammaproteobacteria</taxon>
        <taxon>SAR86 cluster</taxon>
    </lineage>
</organism>
<name>A0A2A5ARI8_9GAMM</name>
<evidence type="ECO:0000256" key="1">
    <source>
        <dbReference type="SAM" id="SignalP"/>
    </source>
</evidence>
<dbReference type="EMBL" id="NVVJ01000072">
    <property type="protein sequence ID" value="PCJ21731.1"/>
    <property type="molecule type" value="Genomic_DNA"/>
</dbReference>
<dbReference type="SUPFAM" id="SSF47175">
    <property type="entry name" value="Cytochromes"/>
    <property type="match status" value="1"/>
</dbReference>
<dbReference type="GO" id="GO:0020037">
    <property type="term" value="F:heme binding"/>
    <property type="evidence" value="ECO:0007669"/>
    <property type="project" value="InterPro"/>
</dbReference>
<reference evidence="3" key="1">
    <citation type="submission" date="2017-08" db="EMBL/GenBank/DDBJ databases">
        <title>A dynamic microbial community with high functional redundancy inhabits the cold, oxic subseafloor aquifer.</title>
        <authorList>
            <person name="Tully B.J."/>
            <person name="Wheat C.G."/>
            <person name="Glazer B.T."/>
            <person name="Huber J.A."/>
        </authorList>
    </citation>
    <scope>NUCLEOTIDE SEQUENCE [LARGE SCALE GENOMIC DNA]</scope>
</reference>
<feature type="signal peptide" evidence="1">
    <location>
        <begin position="1"/>
        <end position="24"/>
    </location>
</feature>
<proteinExistence type="predicted"/>